<comment type="caution">
    <text evidence="2">The sequence shown here is derived from an EMBL/GenBank/DDBJ whole genome shotgun (WGS) entry which is preliminary data.</text>
</comment>
<evidence type="ECO:0000313" key="2">
    <source>
        <dbReference type="EMBL" id="RAK29721.1"/>
    </source>
</evidence>
<dbReference type="Gene3D" id="3.90.1200.10">
    <property type="match status" value="1"/>
</dbReference>
<dbReference type="RefSeq" id="WP_111652703.1">
    <property type="nucleotide sequence ID" value="NZ_JACHWI010000013.1"/>
</dbReference>
<dbReference type="OrthoDB" id="4706173at2"/>
<protein>
    <recommendedName>
        <fullName evidence="1">Aminoglycoside phosphotransferase domain-containing protein</fullName>
    </recommendedName>
</protein>
<dbReference type="SUPFAM" id="SSF56112">
    <property type="entry name" value="Protein kinase-like (PK-like)"/>
    <property type="match status" value="1"/>
</dbReference>
<dbReference type="Gene3D" id="3.30.200.20">
    <property type="entry name" value="Phosphorylase Kinase, domain 1"/>
    <property type="match status" value="1"/>
</dbReference>
<feature type="domain" description="Aminoglycoside phosphotransferase" evidence="1">
    <location>
        <begin position="27"/>
        <end position="241"/>
    </location>
</feature>
<sequence length="319" mass="33841">MGAGVTATAARARACLTRHGYRVAALESIPSGAGTRRYLRASTDRGSIICCVLDPAGGQAGALRFGTIRDWLCTAGLPVPAVLAYDRSAGVMLQSDLGRTRLDDLFAAGECPGVARSALTILATMNALPLGAAPDLPRRGAVELSVALEPFLEWFLPSGEPVVRALAAELAGQPACFQHNDFHAGNLIVGLDGRLGVIDFQDAMVGPASIDLATFVFDPAVRRPSSARRALLDEAFGIWRRAGLTPDSPELFVSRIHVAAAHRLLQLAGVCARLIHRDRKERYRRELRNALWYLGDLPGTHPATAAVRELVGSAPAGVA</sequence>
<dbReference type="InterPro" id="IPR002575">
    <property type="entry name" value="Aminoglycoside_PTrfase"/>
</dbReference>
<reference evidence="2 3" key="1">
    <citation type="submission" date="2018-06" db="EMBL/GenBank/DDBJ databases">
        <title>Genomic Encyclopedia of Type Strains, Phase III (KMG-III): the genomes of soil and plant-associated and newly described type strains.</title>
        <authorList>
            <person name="Whitman W."/>
        </authorList>
    </citation>
    <scope>NUCLEOTIDE SEQUENCE [LARGE SCALE GENOMIC DNA]</scope>
    <source>
        <strain evidence="2 3">CGMCC 4.7090</strain>
    </source>
</reference>
<name>A0A327Z3C9_9ACTN</name>
<dbReference type="Pfam" id="PF01636">
    <property type="entry name" value="APH"/>
    <property type="match status" value="1"/>
</dbReference>
<accession>A0A327Z3C9</accession>
<organism evidence="2 3">
    <name type="scientific">Actinoplanes lutulentus</name>
    <dbReference type="NCBI Taxonomy" id="1287878"/>
    <lineage>
        <taxon>Bacteria</taxon>
        <taxon>Bacillati</taxon>
        <taxon>Actinomycetota</taxon>
        <taxon>Actinomycetes</taxon>
        <taxon>Micromonosporales</taxon>
        <taxon>Micromonosporaceae</taxon>
        <taxon>Actinoplanes</taxon>
    </lineage>
</organism>
<dbReference type="Proteomes" id="UP000249341">
    <property type="component" value="Unassembled WGS sequence"/>
</dbReference>
<evidence type="ECO:0000313" key="3">
    <source>
        <dbReference type="Proteomes" id="UP000249341"/>
    </source>
</evidence>
<dbReference type="InterPro" id="IPR011009">
    <property type="entry name" value="Kinase-like_dom_sf"/>
</dbReference>
<evidence type="ECO:0000259" key="1">
    <source>
        <dbReference type="Pfam" id="PF01636"/>
    </source>
</evidence>
<gene>
    <name evidence="2" type="ORF">B0I29_11747</name>
</gene>
<dbReference type="AlphaFoldDB" id="A0A327Z3C9"/>
<dbReference type="EMBL" id="QLMJ01000017">
    <property type="protein sequence ID" value="RAK29721.1"/>
    <property type="molecule type" value="Genomic_DNA"/>
</dbReference>
<keyword evidence="3" id="KW-1185">Reference proteome</keyword>
<proteinExistence type="predicted"/>